<keyword evidence="2 3" id="KW-0443">Lipid metabolism</keyword>
<dbReference type="GO" id="GO:0016042">
    <property type="term" value="P:lipid catabolic process"/>
    <property type="evidence" value="ECO:0007669"/>
    <property type="project" value="UniProtKB-UniRule"/>
</dbReference>
<dbReference type="InterPro" id="IPR002048">
    <property type="entry name" value="EF_hand_dom"/>
</dbReference>
<sequence>MMSASFEKVKPLSSLLTPEEKAEFQGYEFPFENLAFEGGGSKGMAYVGMIRVFEELDLMKNMKRFAGSSAGSAAATFLAIGMDSYEIQELLDGDFTRNVYDGKWGLVGRMLGMVRKLGAHPGERLEKWFADSVYKKTGDRNYTFRQLYQDRGVELCAVSVNLNLMDAVYFHVKTMPDMPISLAGRASASIPGVLQPVKYHEDLYVDGGLLCNFPIHVYDGWFLSMDPTDSFFAQFGSLVGRCDEWDPSERFSTFNEKTVGVLLYSSAERDVMKQSLDHRVAVYGKEEIAFPDSKISRKNKKKKERHSQATEGMHQAMDNFMKILKDSDTDQNGIISREEFRNALGKKNDNVTLSADDVKLLFECENDPDAIFDVVDKDNNGQIDYQEVVEQAAKRGINLLQTMNGYERCEIKGVTDLFATMAETLLLNVKRITTRNTDYSRTIGINTKYLESFDWNSERADKNFLIQCGKRATLSFLREYIATKNPPRKSTPEEDASATEQTDLNIQIVI</sequence>
<dbReference type="InterPro" id="IPR011992">
    <property type="entry name" value="EF-hand-dom_pair"/>
</dbReference>
<dbReference type="AlphaFoldDB" id="A0A914B223"/>
<dbReference type="RefSeq" id="XP_038069839.1">
    <property type="nucleotide sequence ID" value="XM_038213911.1"/>
</dbReference>
<feature type="domain" description="EF-hand" evidence="5">
    <location>
        <begin position="315"/>
        <end position="350"/>
    </location>
</feature>
<dbReference type="GO" id="GO:0016787">
    <property type="term" value="F:hydrolase activity"/>
    <property type="evidence" value="ECO:0007669"/>
    <property type="project" value="UniProtKB-UniRule"/>
</dbReference>
<dbReference type="OMA" id="KHWIAST"/>
<organism evidence="7 8">
    <name type="scientific">Patiria miniata</name>
    <name type="common">Bat star</name>
    <name type="synonym">Asterina miniata</name>
    <dbReference type="NCBI Taxonomy" id="46514"/>
    <lineage>
        <taxon>Eukaryota</taxon>
        <taxon>Metazoa</taxon>
        <taxon>Echinodermata</taxon>
        <taxon>Eleutherozoa</taxon>
        <taxon>Asterozoa</taxon>
        <taxon>Asteroidea</taxon>
        <taxon>Valvatacea</taxon>
        <taxon>Valvatida</taxon>
        <taxon>Asterinidae</taxon>
        <taxon>Patiria</taxon>
    </lineage>
</organism>
<dbReference type="SUPFAM" id="SSF52151">
    <property type="entry name" value="FabD/lysophospholipase-like"/>
    <property type="match status" value="1"/>
</dbReference>
<keyword evidence="3" id="KW-0442">Lipid degradation</keyword>
<evidence type="ECO:0000256" key="1">
    <source>
        <dbReference type="ARBA" id="ARBA00022837"/>
    </source>
</evidence>
<dbReference type="InterPro" id="IPR002641">
    <property type="entry name" value="PNPLA_dom"/>
</dbReference>
<dbReference type="GO" id="GO:0005509">
    <property type="term" value="F:calcium ion binding"/>
    <property type="evidence" value="ECO:0007669"/>
    <property type="project" value="InterPro"/>
</dbReference>
<feature type="short sequence motif" description="GXGXXG" evidence="3">
    <location>
        <begin position="38"/>
        <end position="43"/>
    </location>
</feature>
<dbReference type="Pfam" id="PF01734">
    <property type="entry name" value="Patatin"/>
    <property type="match status" value="1"/>
</dbReference>
<dbReference type="PROSITE" id="PS00018">
    <property type="entry name" value="EF_HAND_1"/>
    <property type="match status" value="2"/>
</dbReference>
<evidence type="ECO:0000313" key="8">
    <source>
        <dbReference type="Proteomes" id="UP000887568"/>
    </source>
</evidence>
<evidence type="ECO:0000259" key="6">
    <source>
        <dbReference type="PROSITE" id="PS51635"/>
    </source>
</evidence>
<dbReference type="Gene3D" id="3.40.1090.10">
    <property type="entry name" value="Cytosolic phospholipase A2 catalytic domain"/>
    <property type="match status" value="2"/>
</dbReference>
<dbReference type="Pfam" id="PF13202">
    <property type="entry name" value="EF-hand_5"/>
    <property type="match status" value="2"/>
</dbReference>
<feature type="short sequence motif" description="DGA/G" evidence="3">
    <location>
        <begin position="206"/>
        <end position="208"/>
    </location>
</feature>
<feature type="short sequence motif" description="GXSXG" evidence="3">
    <location>
        <begin position="67"/>
        <end position="71"/>
    </location>
</feature>
<evidence type="ECO:0000313" key="7">
    <source>
        <dbReference type="EnsemblMetazoa" id="XP_038069839.1"/>
    </source>
</evidence>
<dbReference type="CDD" id="cd07207">
    <property type="entry name" value="Pat_ExoU_VipD_like"/>
    <property type="match status" value="1"/>
</dbReference>
<feature type="domain" description="PNPLA" evidence="6">
    <location>
        <begin position="34"/>
        <end position="219"/>
    </location>
</feature>
<dbReference type="InterPro" id="IPR018247">
    <property type="entry name" value="EF_Hand_1_Ca_BS"/>
</dbReference>
<dbReference type="Gene3D" id="1.10.238.10">
    <property type="entry name" value="EF-hand"/>
    <property type="match status" value="1"/>
</dbReference>
<dbReference type="CDD" id="cd00051">
    <property type="entry name" value="EFh"/>
    <property type="match status" value="1"/>
</dbReference>
<dbReference type="InterPro" id="IPR052580">
    <property type="entry name" value="Lipid_Hydrolase"/>
</dbReference>
<feature type="domain" description="EF-hand" evidence="5">
    <location>
        <begin position="363"/>
        <end position="398"/>
    </location>
</feature>
<keyword evidence="1" id="KW-0106">Calcium</keyword>
<dbReference type="PANTHER" id="PTHR46394">
    <property type="entry name" value="ANNEXIN"/>
    <property type="match status" value="1"/>
</dbReference>
<proteinExistence type="predicted"/>
<keyword evidence="8" id="KW-1185">Reference proteome</keyword>
<evidence type="ECO:0000256" key="3">
    <source>
        <dbReference type="PROSITE-ProRule" id="PRU01161"/>
    </source>
</evidence>
<keyword evidence="3" id="KW-0378">Hydrolase</keyword>
<dbReference type="InterPro" id="IPR016035">
    <property type="entry name" value="Acyl_Trfase/lysoPLipase"/>
</dbReference>
<name>A0A914B223_PATMI</name>
<protein>
    <submittedName>
        <fullName evidence="7">Uncharacterized protein</fullName>
    </submittedName>
</protein>
<dbReference type="SUPFAM" id="SSF47473">
    <property type="entry name" value="EF-hand"/>
    <property type="match status" value="1"/>
</dbReference>
<feature type="region of interest" description="Disordered" evidence="4">
    <location>
        <begin position="484"/>
        <end position="504"/>
    </location>
</feature>
<feature type="active site" description="Proton acceptor" evidence="3">
    <location>
        <position position="206"/>
    </location>
</feature>
<dbReference type="EnsemblMetazoa" id="XM_038213911.1">
    <property type="protein sequence ID" value="XP_038069839.1"/>
    <property type="gene ID" value="LOC119739075"/>
</dbReference>
<dbReference type="PROSITE" id="PS51635">
    <property type="entry name" value="PNPLA"/>
    <property type="match status" value="1"/>
</dbReference>
<dbReference type="PROSITE" id="PS50222">
    <property type="entry name" value="EF_HAND_2"/>
    <property type="match status" value="2"/>
</dbReference>
<dbReference type="GeneID" id="119739075"/>
<feature type="active site" description="Nucleophile" evidence="3">
    <location>
        <position position="69"/>
    </location>
</feature>
<evidence type="ECO:0000259" key="5">
    <source>
        <dbReference type="PROSITE" id="PS50222"/>
    </source>
</evidence>
<dbReference type="Proteomes" id="UP000887568">
    <property type="component" value="Unplaced"/>
</dbReference>
<dbReference type="SMART" id="SM00054">
    <property type="entry name" value="EFh"/>
    <property type="match status" value="2"/>
</dbReference>
<accession>A0A914B223</accession>
<dbReference type="PANTHER" id="PTHR46394:SF1">
    <property type="entry name" value="PNPLA DOMAIN-CONTAINING PROTEIN"/>
    <property type="match status" value="1"/>
</dbReference>
<evidence type="ECO:0000256" key="2">
    <source>
        <dbReference type="ARBA" id="ARBA00023098"/>
    </source>
</evidence>
<evidence type="ECO:0000256" key="4">
    <source>
        <dbReference type="SAM" id="MobiDB-lite"/>
    </source>
</evidence>
<dbReference type="OrthoDB" id="412240at2759"/>
<reference evidence="7" key="1">
    <citation type="submission" date="2022-11" db="UniProtKB">
        <authorList>
            <consortium name="EnsemblMetazoa"/>
        </authorList>
    </citation>
    <scope>IDENTIFICATION</scope>
</reference>